<dbReference type="GO" id="GO:0033013">
    <property type="term" value="P:tetrapyrrole metabolic process"/>
    <property type="evidence" value="ECO:0007669"/>
    <property type="project" value="UniProtKB-ARBA"/>
</dbReference>
<evidence type="ECO:0000256" key="1">
    <source>
        <dbReference type="ARBA" id="ARBA00004141"/>
    </source>
</evidence>
<feature type="transmembrane region" description="Helical" evidence="6">
    <location>
        <begin position="125"/>
        <end position="147"/>
    </location>
</feature>
<sequence>MALVGFLAVSYGVAALGALASVDAGEVYGALERPSWAPPSWLFGPVWTVLYATIGVSAWLVWRHPDRHQVRGALTWWWVQLVLNLAWTPLFFAARQYGLALLDITLLLAALGTTIVGFRRLSVTAAALLIPYLGWVAFAAALNASIWQLNS</sequence>
<dbReference type="FunFam" id="1.20.1260.100:FF:000001">
    <property type="entry name" value="translocator protein 2"/>
    <property type="match status" value="1"/>
</dbReference>
<keyword evidence="4 6" id="KW-1133">Transmembrane helix</keyword>
<evidence type="ECO:0000313" key="8">
    <source>
        <dbReference type="Proteomes" id="UP000600026"/>
    </source>
</evidence>
<dbReference type="AlphaFoldDB" id="A0A919GSD6"/>
<evidence type="ECO:0000256" key="3">
    <source>
        <dbReference type="ARBA" id="ARBA00022692"/>
    </source>
</evidence>
<dbReference type="InterPro" id="IPR004307">
    <property type="entry name" value="TspO_MBR"/>
</dbReference>
<feature type="transmembrane region" description="Helical" evidence="6">
    <location>
        <begin position="74"/>
        <end position="93"/>
    </location>
</feature>
<protein>
    <submittedName>
        <fullName evidence="7">Tryptophan-rich sensory protein</fullName>
    </submittedName>
</protein>
<comment type="caution">
    <text evidence="7">The sequence shown here is derived from an EMBL/GenBank/DDBJ whole genome shotgun (WGS) entry which is preliminary data.</text>
</comment>
<reference evidence="7" key="1">
    <citation type="submission" date="2020-09" db="EMBL/GenBank/DDBJ databases">
        <title>Whole genome shotgun sequence of Streptomyces xanthophaeus NBRC 12829.</title>
        <authorList>
            <person name="Komaki H."/>
            <person name="Tamura T."/>
        </authorList>
    </citation>
    <scope>NUCLEOTIDE SEQUENCE</scope>
    <source>
        <strain evidence="7">NBRC 12829</strain>
    </source>
</reference>
<dbReference type="Proteomes" id="UP000600026">
    <property type="component" value="Unassembled WGS sequence"/>
</dbReference>
<evidence type="ECO:0000256" key="6">
    <source>
        <dbReference type="SAM" id="Phobius"/>
    </source>
</evidence>
<proteinExistence type="inferred from homology"/>
<comment type="similarity">
    <text evidence="2">Belongs to the TspO/BZRP family.</text>
</comment>
<evidence type="ECO:0000256" key="5">
    <source>
        <dbReference type="ARBA" id="ARBA00023136"/>
    </source>
</evidence>
<feature type="transmembrane region" description="Helical" evidence="6">
    <location>
        <begin position="99"/>
        <end position="118"/>
    </location>
</feature>
<dbReference type="CDD" id="cd15904">
    <property type="entry name" value="TSPO_MBR"/>
    <property type="match status" value="1"/>
</dbReference>
<dbReference type="Pfam" id="PF03073">
    <property type="entry name" value="TspO_MBR"/>
    <property type="match status" value="1"/>
</dbReference>
<organism evidence="7 8">
    <name type="scientific">Streptomyces xanthophaeus</name>
    <dbReference type="NCBI Taxonomy" id="67385"/>
    <lineage>
        <taxon>Bacteria</taxon>
        <taxon>Bacillati</taxon>
        <taxon>Actinomycetota</taxon>
        <taxon>Actinomycetes</taxon>
        <taxon>Kitasatosporales</taxon>
        <taxon>Streptomycetaceae</taxon>
        <taxon>Streptomyces</taxon>
    </lineage>
</organism>
<dbReference type="PANTHER" id="PTHR10057:SF0">
    <property type="entry name" value="TRANSLOCATOR PROTEIN"/>
    <property type="match status" value="1"/>
</dbReference>
<evidence type="ECO:0000256" key="4">
    <source>
        <dbReference type="ARBA" id="ARBA00022989"/>
    </source>
</evidence>
<keyword evidence="5 6" id="KW-0472">Membrane</keyword>
<keyword evidence="8" id="KW-1185">Reference proteome</keyword>
<comment type="subcellular location">
    <subcellularLocation>
        <location evidence="1">Membrane</location>
        <topology evidence="1">Multi-pass membrane protein</topology>
    </subcellularLocation>
</comment>
<evidence type="ECO:0000256" key="2">
    <source>
        <dbReference type="ARBA" id="ARBA00007524"/>
    </source>
</evidence>
<dbReference type="PANTHER" id="PTHR10057">
    <property type="entry name" value="PERIPHERAL-TYPE BENZODIAZEPINE RECEPTOR"/>
    <property type="match status" value="1"/>
</dbReference>
<gene>
    <name evidence="7" type="primary">tspO</name>
    <name evidence="7" type="ORF">Sxan_02790</name>
</gene>
<dbReference type="InterPro" id="IPR038330">
    <property type="entry name" value="TspO/MBR-related_sf"/>
</dbReference>
<dbReference type="EMBL" id="BNEE01000003">
    <property type="protein sequence ID" value="GHI82915.1"/>
    <property type="molecule type" value="Genomic_DNA"/>
</dbReference>
<evidence type="ECO:0000313" key="7">
    <source>
        <dbReference type="EMBL" id="GHI82915.1"/>
    </source>
</evidence>
<dbReference type="GO" id="GO:0016020">
    <property type="term" value="C:membrane"/>
    <property type="evidence" value="ECO:0007669"/>
    <property type="project" value="UniProtKB-SubCell"/>
</dbReference>
<dbReference type="PIRSF" id="PIRSF005859">
    <property type="entry name" value="PBR"/>
    <property type="match status" value="1"/>
</dbReference>
<keyword evidence="3 6" id="KW-0812">Transmembrane</keyword>
<dbReference type="Gene3D" id="1.20.1260.100">
    <property type="entry name" value="TspO/MBR protein"/>
    <property type="match status" value="1"/>
</dbReference>
<feature type="transmembrane region" description="Helical" evidence="6">
    <location>
        <begin position="40"/>
        <end position="62"/>
    </location>
</feature>
<name>A0A919GSD6_9ACTN</name>
<accession>A0A919GSD6</accession>